<sequence length="88" mass="10406">MGEEHIEDTGALCLHCGLDGRFRHRNTFPKQRFKSIDMTVTDSFGHQPRIPRERFWHTVRLVHFQERSDGFSTSELYIFAQTVDLIVR</sequence>
<gene>
    <name evidence="1" type="ORF">LTR82_002566</name>
</gene>
<dbReference type="AlphaFoldDB" id="A0AAN6G1A6"/>
<dbReference type="Proteomes" id="UP001168146">
    <property type="component" value="Unassembled WGS sequence"/>
</dbReference>
<evidence type="ECO:0000313" key="1">
    <source>
        <dbReference type="EMBL" id="KAK0326723.1"/>
    </source>
</evidence>
<organism evidence="1 2">
    <name type="scientific">Friedmanniomyces endolithicus</name>
    <dbReference type="NCBI Taxonomy" id="329885"/>
    <lineage>
        <taxon>Eukaryota</taxon>
        <taxon>Fungi</taxon>
        <taxon>Dikarya</taxon>
        <taxon>Ascomycota</taxon>
        <taxon>Pezizomycotina</taxon>
        <taxon>Dothideomycetes</taxon>
        <taxon>Dothideomycetidae</taxon>
        <taxon>Mycosphaerellales</taxon>
        <taxon>Teratosphaeriaceae</taxon>
        <taxon>Friedmanniomyces</taxon>
    </lineage>
</organism>
<name>A0AAN6G1A6_9PEZI</name>
<protein>
    <submittedName>
        <fullName evidence="1">Uncharacterized protein</fullName>
    </submittedName>
</protein>
<evidence type="ECO:0000313" key="2">
    <source>
        <dbReference type="Proteomes" id="UP001168146"/>
    </source>
</evidence>
<proteinExistence type="predicted"/>
<comment type="caution">
    <text evidence="1">The sequence shown here is derived from an EMBL/GenBank/DDBJ whole genome shotgun (WGS) entry which is preliminary data.</text>
</comment>
<dbReference type="EMBL" id="JASUXU010000004">
    <property type="protein sequence ID" value="KAK0326723.1"/>
    <property type="molecule type" value="Genomic_DNA"/>
</dbReference>
<reference evidence="1" key="1">
    <citation type="submission" date="2021-12" db="EMBL/GenBank/DDBJ databases">
        <title>Black yeast isolated from Biological Soil Crust.</title>
        <authorList>
            <person name="Kurbessoian T."/>
        </authorList>
    </citation>
    <scope>NUCLEOTIDE SEQUENCE</scope>
    <source>
        <strain evidence="1">CCFEE 5208</strain>
    </source>
</reference>
<accession>A0AAN6G1A6</accession>